<evidence type="ECO:0000256" key="3">
    <source>
        <dbReference type="ARBA" id="ARBA00022989"/>
    </source>
</evidence>
<reference evidence="6 7" key="1">
    <citation type="submission" date="2023-07" db="EMBL/GenBank/DDBJ databases">
        <title>Sorghum-associated microbial communities from plants grown in Nebraska, USA.</title>
        <authorList>
            <person name="Schachtman D."/>
        </authorList>
    </citation>
    <scope>NUCLEOTIDE SEQUENCE [LARGE SCALE GENOMIC DNA]</scope>
    <source>
        <strain evidence="6 7">BE248</strain>
    </source>
</reference>
<feature type="transmembrane region" description="Helical" evidence="5">
    <location>
        <begin position="207"/>
        <end position="231"/>
    </location>
</feature>
<feature type="transmembrane region" description="Helical" evidence="5">
    <location>
        <begin position="53"/>
        <end position="71"/>
    </location>
</feature>
<evidence type="ECO:0000256" key="1">
    <source>
        <dbReference type="ARBA" id="ARBA00004141"/>
    </source>
</evidence>
<accession>A0ABU1UJB7</accession>
<comment type="subcellular location">
    <subcellularLocation>
        <location evidence="1">Membrane</location>
        <topology evidence="1">Multi-pass membrane protein</topology>
    </subcellularLocation>
</comment>
<feature type="transmembrane region" description="Helical" evidence="5">
    <location>
        <begin position="124"/>
        <end position="144"/>
    </location>
</feature>
<sequence>MRSWVLRINPLVQLSVGLFSLLGSFWIRSLPVALIALGAYVVAAVLLLPGWRYPLACLGFTAIAAVTIVYSTWRLGGHDIEEAITAGTRIVVLAWPGSVMAGYVDPSRLADYLAQTLRFPARMIAAFAAALQRFTGFGLAWQQLERVRWVRGFGPKRNPVANGRYAANISFALLVQAMRGASASAIAMDARGFATAHDRTWAEPATWTRLDFAGLFVAALLGAVAIVARFLI</sequence>
<evidence type="ECO:0000313" key="6">
    <source>
        <dbReference type="EMBL" id="MDR7085235.1"/>
    </source>
</evidence>
<dbReference type="CDD" id="cd16914">
    <property type="entry name" value="EcfT"/>
    <property type="match status" value="1"/>
</dbReference>
<dbReference type="InterPro" id="IPR003339">
    <property type="entry name" value="ABC/ECF_trnsptr_transmembrane"/>
</dbReference>
<evidence type="ECO:0000256" key="5">
    <source>
        <dbReference type="SAM" id="Phobius"/>
    </source>
</evidence>
<evidence type="ECO:0000313" key="7">
    <source>
        <dbReference type="Proteomes" id="UP001257739"/>
    </source>
</evidence>
<feature type="transmembrane region" description="Helical" evidence="5">
    <location>
        <begin position="21"/>
        <end position="47"/>
    </location>
</feature>
<name>A0ABU1UJB7_9ACTN</name>
<evidence type="ECO:0000256" key="2">
    <source>
        <dbReference type="ARBA" id="ARBA00022692"/>
    </source>
</evidence>
<dbReference type="Proteomes" id="UP001257739">
    <property type="component" value="Unassembled WGS sequence"/>
</dbReference>
<dbReference type="RefSeq" id="WP_309965167.1">
    <property type="nucleotide sequence ID" value="NZ_JAVDWH010000001.1"/>
</dbReference>
<proteinExistence type="predicted"/>
<evidence type="ECO:0000256" key="4">
    <source>
        <dbReference type="ARBA" id="ARBA00023136"/>
    </source>
</evidence>
<keyword evidence="7" id="KW-1185">Reference proteome</keyword>
<organism evidence="6 7">
    <name type="scientific">Aeromicrobium panaciterrae</name>
    <dbReference type="NCBI Taxonomy" id="363861"/>
    <lineage>
        <taxon>Bacteria</taxon>
        <taxon>Bacillati</taxon>
        <taxon>Actinomycetota</taxon>
        <taxon>Actinomycetes</taxon>
        <taxon>Propionibacteriales</taxon>
        <taxon>Nocardioidaceae</taxon>
        <taxon>Aeromicrobium</taxon>
    </lineage>
</organism>
<comment type="caution">
    <text evidence="6">The sequence shown here is derived from an EMBL/GenBank/DDBJ whole genome shotgun (WGS) entry which is preliminary data.</text>
</comment>
<keyword evidence="3 5" id="KW-1133">Transmembrane helix</keyword>
<gene>
    <name evidence="6" type="ORF">J2X11_000074</name>
</gene>
<protein>
    <submittedName>
        <fullName evidence="6">Energy-coupling factor transporter transmembrane protein EcfT</fullName>
    </submittedName>
</protein>
<keyword evidence="4 5" id="KW-0472">Membrane</keyword>
<feature type="transmembrane region" description="Helical" evidence="5">
    <location>
        <begin position="165"/>
        <end position="187"/>
    </location>
</feature>
<dbReference type="EMBL" id="JAVDWH010000001">
    <property type="protein sequence ID" value="MDR7085235.1"/>
    <property type="molecule type" value="Genomic_DNA"/>
</dbReference>
<keyword evidence="2 5" id="KW-0812">Transmembrane</keyword>